<dbReference type="InterPro" id="IPR025683">
    <property type="entry name" value="Protein_beta"/>
</dbReference>
<sequence>MYYPNIRWKQGEIRALENAPGDWADKICPIWIVENPQEGLVDAALGIVSLWSGEQILDMSRADIEEIEDDLYIAALSTQIPFCIAPLSLPHMSVALRDVFKNHPCFRIAISSSLEEALDLNVHQENLKHIIQFIDNSELKVILDFGTVGERYVAEANRLAKIVDVYISSGVKTLIVSGGSFPKTLQEVQGVEHIIRYEKRLYNGLSEKIPHPINYSDYATLSPDWSQSEIMRSKHINIRYTHDDYWVVLRQLGKDKAAIYELTKLLVLQNEFRGEDFSWADKVWAQRAEEPPLVGPGNSTFHVSEFIHHHIAQVIIFG</sequence>
<protein>
    <submittedName>
        <fullName evidence="1">Uncharacterized protein</fullName>
    </submittedName>
</protein>
<evidence type="ECO:0000313" key="2">
    <source>
        <dbReference type="Proteomes" id="UP000216173"/>
    </source>
</evidence>
<dbReference type="EMBL" id="NMSH01000020">
    <property type="protein sequence ID" value="PAR20253.1"/>
    <property type="molecule type" value="Genomic_DNA"/>
</dbReference>
<evidence type="ECO:0000313" key="1">
    <source>
        <dbReference type="EMBL" id="PAR20253.1"/>
    </source>
</evidence>
<organism evidence="1 2">
    <name type="scientific">Vibrio metoecus</name>
    <dbReference type="NCBI Taxonomy" id="1481663"/>
    <lineage>
        <taxon>Bacteria</taxon>
        <taxon>Pseudomonadati</taxon>
        <taxon>Pseudomonadota</taxon>
        <taxon>Gammaproteobacteria</taxon>
        <taxon>Vibrionales</taxon>
        <taxon>Vibrionaceae</taxon>
        <taxon>Vibrio</taxon>
    </lineage>
</organism>
<comment type="caution">
    <text evidence="1">The sequence shown here is derived from an EMBL/GenBank/DDBJ whole genome shotgun (WGS) entry which is preliminary data.</text>
</comment>
<dbReference type="RefSeq" id="WP_055043675.1">
    <property type="nucleotide sequence ID" value="NZ_CP035686.1"/>
</dbReference>
<dbReference type="Pfam" id="PF14350">
    <property type="entry name" value="Beta_protein"/>
    <property type="match status" value="1"/>
</dbReference>
<dbReference type="AlphaFoldDB" id="A0A271VQ07"/>
<proteinExistence type="predicted"/>
<dbReference type="Proteomes" id="UP000216173">
    <property type="component" value="Unassembled WGS sequence"/>
</dbReference>
<name>A0A271VQ07_VIBMT</name>
<accession>A0A271VQ07</accession>
<gene>
    <name evidence="1" type="ORF">CGU03_12855</name>
</gene>
<reference evidence="2" key="1">
    <citation type="submission" date="2017-07" db="EMBL/GenBank/DDBJ databases">
        <authorList>
            <person name="Boucher Y."/>
            <person name="Orata F.D."/>
        </authorList>
    </citation>
    <scope>NUCLEOTIDE SEQUENCE [LARGE SCALE GENOMIC DNA]</scope>
    <source>
        <strain evidence="2">OYP9E10</strain>
    </source>
</reference>